<accession>A0AAD6CD97</accession>
<evidence type="ECO:0000313" key="6">
    <source>
        <dbReference type="Proteomes" id="UP001213681"/>
    </source>
</evidence>
<evidence type="ECO:0008006" key="7">
    <source>
        <dbReference type="Google" id="ProtNLM"/>
    </source>
</evidence>
<keyword evidence="2" id="KW-0238">DNA-binding</keyword>
<evidence type="ECO:0000313" key="5">
    <source>
        <dbReference type="EMBL" id="KAJ5461039.1"/>
    </source>
</evidence>
<dbReference type="GO" id="GO:0003677">
    <property type="term" value="F:DNA binding"/>
    <property type="evidence" value="ECO:0007669"/>
    <property type="project" value="UniProtKB-KW"/>
</dbReference>
<evidence type="ECO:0000256" key="2">
    <source>
        <dbReference type="ARBA" id="ARBA00023125"/>
    </source>
</evidence>
<dbReference type="PANTHER" id="PTHR47256">
    <property type="entry name" value="ZN(II)2CYS6 TRANSCRIPTION FACTOR (EUROFUNG)-RELATED"/>
    <property type="match status" value="1"/>
</dbReference>
<dbReference type="InterPro" id="IPR053187">
    <property type="entry name" value="Notoamide_regulator"/>
</dbReference>
<dbReference type="GO" id="GO:0000981">
    <property type="term" value="F:DNA-binding transcription factor activity, RNA polymerase II-specific"/>
    <property type="evidence" value="ECO:0007669"/>
    <property type="project" value="InterPro"/>
</dbReference>
<keyword evidence="4" id="KW-0539">Nucleus</keyword>
<protein>
    <recommendedName>
        <fullName evidence="7">Zn(2)-C6 fungal-type domain-containing protein</fullName>
    </recommendedName>
</protein>
<proteinExistence type="predicted"/>
<dbReference type="EMBL" id="JAPVEA010000002">
    <property type="protein sequence ID" value="KAJ5461039.1"/>
    <property type="molecule type" value="Genomic_DNA"/>
</dbReference>
<keyword evidence="3" id="KW-0804">Transcription</keyword>
<reference evidence="5" key="2">
    <citation type="journal article" date="2023" name="IMA Fungus">
        <title>Comparative genomic study of the Penicillium genus elucidates a diverse pangenome and 15 lateral gene transfer events.</title>
        <authorList>
            <person name="Petersen C."/>
            <person name="Sorensen T."/>
            <person name="Nielsen M.R."/>
            <person name="Sondergaard T.E."/>
            <person name="Sorensen J.L."/>
            <person name="Fitzpatrick D.A."/>
            <person name="Frisvad J.C."/>
            <person name="Nielsen K.L."/>
        </authorList>
    </citation>
    <scope>NUCLEOTIDE SEQUENCE</scope>
    <source>
        <strain evidence="5">IBT 16125</strain>
    </source>
</reference>
<dbReference type="InterPro" id="IPR036864">
    <property type="entry name" value="Zn2-C6_fun-type_DNA-bd_sf"/>
</dbReference>
<keyword evidence="1" id="KW-0805">Transcription regulation</keyword>
<evidence type="ECO:0000256" key="3">
    <source>
        <dbReference type="ARBA" id="ARBA00023163"/>
    </source>
</evidence>
<sequence length="146" mass="16661">MAKSDTLRTLLPAKAEHTVRHSGADSAKERRRNVSIACTECRRKRTKVRQPNPYPRIRRQCSGTTPCTSCKNKQRQCLYDPTKHQRNAHPALCRVVTKLRSGTSKEILQFVLRIRSLKTDGDAVSRLLDDSIPEELPNGHDRKECN</sequence>
<dbReference type="PANTHER" id="PTHR47256:SF1">
    <property type="entry name" value="ZN(II)2CYS6 TRANSCRIPTION FACTOR (EUROFUNG)"/>
    <property type="match status" value="1"/>
</dbReference>
<comment type="caution">
    <text evidence="5">The sequence shown here is derived from an EMBL/GenBank/DDBJ whole genome shotgun (WGS) entry which is preliminary data.</text>
</comment>
<dbReference type="Gene3D" id="4.10.240.10">
    <property type="entry name" value="Zn(2)-C6 fungal-type DNA-binding domain"/>
    <property type="match status" value="1"/>
</dbReference>
<evidence type="ECO:0000256" key="4">
    <source>
        <dbReference type="ARBA" id="ARBA00023242"/>
    </source>
</evidence>
<gene>
    <name evidence="5" type="ORF">N7458_002591</name>
</gene>
<evidence type="ECO:0000256" key="1">
    <source>
        <dbReference type="ARBA" id="ARBA00023015"/>
    </source>
</evidence>
<reference evidence="5" key="1">
    <citation type="submission" date="2022-12" db="EMBL/GenBank/DDBJ databases">
        <authorList>
            <person name="Petersen C."/>
        </authorList>
    </citation>
    <scope>NUCLEOTIDE SEQUENCE</scope>
    <source>
        <strain evidence="5">IBT 16125</strain>
    </source>
</reference>
<name>A0AAD6CD97_9EURO</name>
<organism evidence="5 6">
    <name type="scientific">Penicillium daleae</name>
    <dbReference type="NCBI Taxonomy" id="63821"/>
    <lineage>
        <taxon>Eukaryota</taxon>
        <taxon>Fungi</taxon>
        <taxon>Dikarya</taxon>
        <taxon>Ascomycota</taxon>
        <taxon>Pezizomycotina</taxon>
        <taxon>Eurotiomycetes</taxon>
        <taxon>Eurotiomycetidae</taxon>
        <taxon>Eurotiales</taxon>
        <taxon>Aspergillaceae</taxon>
        <taxon>Penicillium</taxon>
    </lineage>
</organism>
<dbReference type="GeneID" id="81596217"/>
<keyword evidence="6" id="KW-1185">Reference proteome</keyword>
<dbReference type="GO" id="GO:0008270">
    <property type="term" value="F:zinc ion binding"/>
    <property type="evidence" value="ECO:0007669"/>
    <property type="project" value="InterPro"/>
</dbReference>
<dbReference type="Proteomes" id="UP001213681">
    <property type="component" value="Unassembled WGS sequence"/>
</dbReference>
<dbReference type="AlphaFoldDB" id="A0AAD6CD97"/>
<dbReference type="RefSeq" id="XP_056770081.1">
    <property type="nucleotide sequence ID" value="XM_056905974.1"/>
</dbReference>